<organism evidence="1 2">
    <name type="scientific">Puccinia sorghi</name>
    <dbReference type="NCBI Taxonomy" id="27349"/>
    <lineage>
        <taxon>Eukaryota</taxon>
        <taxon>Fungi</taxon>
        <taxon>Dikarya</taxon>
        <taxon>Basidiomycota</taxon>
        <taxon>Pucciniomycotina</taxon>
        <taxon>Pucciniomycetes</taxon>
        <taxon>Pucciniales</taxon>
        <taxon>Pucciniaceae</taxon>
        <taxon>Puccinia</taxon>
    </lineage>
</organism>
<dbReference type="AlphaFoldDB" id="A0A0L6V117"/>
<sequence>MPSHPPSPATLPHVTKLPFSLAEIHGVNKQQAGLPNNSTICHQVKFSPHNLYPMIPWEDKKPTCRTTPTEVEKSYDQIQLYHSHYQIYSLRQTHCF</sequence>
<protein>
    <submittedName>
        <fullName evidence="1">Uncharacterized protein</fullName>
    </submittedName>
</protein>
<proteinExistence type="predicted"/>
<dbReference type="VEuPathDB" id="FungiDB:VP01_2943g2"/>
<gene>
    <name evidence="1" type="ORF">VP01_2943g2</name>
</gene>
<reference evidence="1 2" key="1">
    <citation type="submission" date="2015-08" db="EMBL/GenBank/DDBJ databases">
        <title>Next Generation Sequencing and Analysis of the Genome of Puccinia sorghi L Schw, the Causal Agent of Maize Common Rust.</title>
        <authorList>
            <person name="Rochi L."/>
            <person name="Burguener G."/>
            <person name="Darino M."/>
            <person name="Turjanski A."/>
            <person name="Kreff E."/>
            <person name="Dieguez M.J."/>
            <person name="Sacco F."/>
        </authorList>
    </citation>
    <scope>NUCLEOTIDE SEQUENCE [LARGE SCALE GENOMIC DNA]</scope>
    <source>
        <strain evidence="1 2">RO10H11247</strain>
    </source>
</reference>
<name>A0A0L6V117_9BASI</name>
<evidence type="ECO:0000313" key="1">
    <source>
        <dbReference type="EMBL" id="KNZ54451.1"/>
    </source>
</evidence>
<accession>A0A0L6V117</accession>
<evidence type="ECO:0000313" key="2">
    <source>
        <dbReference type="Proteomes" id="UP000037035"/>
    </source>
</evidence>
<keyword evidence="2" id="KW-1185">Reference proteome</keyword>
<comment type="caution">
    <text evidence="1">The sequence shown here is derived from an EMBL/GenBank/DDBJ whole genome shotgun (WGS) entry which is preliminary data.</text>
</comment>
<dbReference type="EMBL" id="LAVV01007883">
    <property type="protein sequence ID" value="KNZ54451.1"/>
    <property type="molecule type" value="Genomic_DNA"/>
</dbReference>
<dbReference type="Proteomes" id="UP000037035">
    <property type="component" value="Unassembled WGS sequence"/>
</dbReference>